<feature type="signal peptide" evidence="1">
    <location>
        <begin position="1"/>
        <end position="19"/>
    </location>
</feature>
<reference evidence="2 3" key="1">
    <citation type="submission" date="2016-05" db="EMBL/GenBank/DDBJ databases">
        <title>Genome sequencing of Vitellibacter soesokkakensis RSSK-12.</title>
        <authorList>
            <person name="Thevarajoo S."/>
            <person name="Selvaratnam C."/>
            <person name="Goh K.M."/>
            <person name="Chan K.-G."/>
            <person name="Chong C.S."/>
        </authorList>
    </citation>
    <scope>NUCLEOTIDE SEQUENCE [LARGE SCALE GENOMIC DNA]</scope>
    <source>
        <strain evidence="2 3">RSSK-12</strain>
    </source>
</reference>
<evidence type="ECO:0000313" key="2">
    <source>
        <dbReference type="EMBL" id="OAD90394.1"/>
    </source>
</evidence>
<dbReference type="STRING" id="1385699.A7A78_05595"/>
<dbReference type="EMBL" id="LXIE01000045">
    <property type="protein sequence ID" value="OAD90394.1"/>
    <property type="molecule type" value="Genomic_DNA"/>
</dbReference>
<dbReference type="GO" id="GO:0004527">
    <property type="term" value="F:exonuclease activity"/>
    <property type="evidence" value="ECO:0007669"/>
    <property type="project" value="UniProtKB-KW"/>
</dbReference>
<proteinExistence type="predicted"/>
<keyword evidence="3" id="KW-1185">Reference proteome</keyword>
<dbReference type="InterPro" id="IPR021457">
    <property type="entry name" value="DUF3108"/>
</dbReference>
<feature type="chain" id="PRO_5008392018" evidence="1">
    <location>
        <begin position="20"/>
        <end position="258"/>
    </location>
</feature>
<sequence>MKKLLALLFLFCNIFLISAQERAYGDGEYFKFRVHYGFVTAGYATLNVKNASINGKDVFHVRGFGETVGVSKWFFKVEDDYQSYIDKDKNIPYRFIRKIDEGGYTKDIQIDFNHATSKAIVNDKKHNEKTEFSFPKETQDMISAFYYLRNKLDTENIKEGEVVEMNMFFDKENYKFKLKFLGRETLETNFGYVRTLIFRPYVQSGRVFKEKESLTVWISDDNNKIPLLIKADLAVGSLKATLTEFKGLQHSFKIIANK</sequence>
<comment type="caution">
    <text evidence="2">The sequence shown here is derived from an EMBL/GenBank/DDBJ whole genome shotgun (WGS) entry which is preliminary data.</text>
</comment>
<accession>A0A1A9LBQ0</accession>
<keyword evidence="2" id="KW-0378">Hydrolase</keyword>
<dbReference type="Pfam" id="PF11306">
    <property type="entry name" value="DUF3108"/>
    <property type="match status" value="1"/>
</dbReference>
<keyword evidence="2" id="KW-0540">Nuclease</keyword>
<protein>
    <submittedName>
        <fullName evidence="2">ATP-dependent exonuclease</fullName>
    </submittedName>
</protein>
<evidence type="ECO:0000256" key="1">
    <source>
        <dbReference type="SAM" id="SignalP"/>
    </source>
</evidence>
<dbReference type="Proteomes" id="UP000077552">
    <property type="component" value="Unassembled WGS sequence"/>
</dbReference>
<name>A0A1A9LBQ0_9FLAO</name>
<organism evidence="2 3">
    <name type="scientific">Aequorivita soesokkakensis</name>
    <dbReference type="NCBI Taxonomy" id="1385699"/>
    <lineage>
        <taxon>Bacteria</taxon>
        <taxon>Pseudomonadati</taxon>
        <taxon>Bacteroidota</taxon>
        <taxon>Flavobacteriia</taxon>
        <taxon>Flavobacteriales</taxon>
        <taxon>Flavobacteriaceae</taxon>
        <taxon>Aequorivita</taxon>
    </lineage>
</organism>
<dbReference type="OrthoDB" id="9808473at2"/>
<keyword evidence="1" id="KW-0732">Signal</keyword>
<dbReference type="AlphaFoldDB" id="A0A1A9LBQ0"/>
<keyword evidence="2" id="KW-0269">Exonuclease</keyword>
<gene>
    <name evidence="2" type="ORF">A7A78_05595</name>
</gene>
<dbReference type="RefSeq" id="WP_068762711.1">
    <property type="nucleotide sequence ID" value="NZ_LXIE01000045.1"/>
</dbReference>
<evidence type="ECO:0000313" key="3">
    <source>
        <dbReference type="Proteomes" id="UP000077552"/>
    </source>
</evidence>